<gene>
    <name evidence="1" type="ORF">K1T71_013993</name>
</gene>
<name>A0ACC1CGL6_9NEOP</name>
<sequence length="1174" mass="137256">MSAIPITLTGNTLGQRHKVLNALVDHAFSSDVTLQSIQSIPEQSPIDRLFKIDLASKLRDVDYIIQNLKDYDMLYVSKVLKCKWLLENEYQNIMNPEYLEQDLYPYMITTAVSKMKCWISVNLRDQERCQQFYVYYYERNFGLAIRFLSQCQVSYIIDEIPNILHSLNPFYFKVFCEKSPLVAKIFFDSLSTNEKLLNQYLEKEAEYFESLKVVLKADGNIFLDIIEKYFNNDRFNRLNSVATKYILRNYKDRFTKKIELYAAWLLHMKSMAQCLTVDECKNLILILARAEYLSQWFTYKTVEPLIKRLPPEQRSEFKKKVFVENNVGDKTKEWQYETPYRPLTKDVTCLFDDITHSPREYETCTNLRAIKKRKFCKWEECANIVCETTRRTLLDQLFDEFRFMSFEKTLYELRRRILVESSPQNRQFMMLVLVSKTGGRDESVASFLQLLARHQNEPPHVRATIVRSLTKRACVWRLPQESWKSLMTFAVGLGFDGKKPEADCREGLHAVVLRKLLGSGCIEDCIFSAFMEQFSTLKEYSLTAVEQKAVTERLPALLLASIVNENNSEKQANLFHLLLQTLDDYKLPIDTCPVVPALAALANTDISAAKDLLLRLFNDKKARRELFEQNFACVSTDASYLNALRHNTELIKRKEYIKRALDDNSRREQFFRKIAIYFTETNGLADLYLSALKESLSKKQDVKLARTLAFLIGSNLELYLKQLDDNEDKDVKRFAAALKANAHLTKPKLNIETFGYHAIGPKAVANAVFVSPKVDVEAHVATLIKWPRTIRLALLLSERLKMEAQTFAIIANIRPNVALKSGLKYLYRNSVTFSQDVWEVIKPLMKKFDFESSKTYYLSKYLWKVHKIPENIRPDYCTVLYAAGKKNSKAASILCHIENLLPEVSYEFVEDFLSQLLQNNLSTEETLKEEDLDISHTRLFLRIFVKFVLLSTSEEIQKKRFQEYGEPILKLIIARNKGLTEYIEEILNTLRYNTVFFNQQYVSCLPVFDRVVSWMHTFCPMEKCFKYYAEVHLTMLFFKCVRQCLKHQPNLFDDKKKCKKGAVILGHTFGTYIAKEVDELKSSYFESIVELYRNVLVNYLNVYFPHDVLKETFIINIMRGIIDYGDKTTPLLGVYLFQEIYYLKDSEYANEIKENLYKKDNREIQFFLESGEFV</sequence>
<dbReference type="Proteomes" id="UP000824533">
    <property type="component" value="Linkage Group LG27"/>
</dbReference>
<evidence type="ECO:0000313" key="1">
    <source>
        <dbReference type="EMBL" id="KAJ0170622.1"/>
    </source>
</evidence>
<organism evidence="1 2">
    <name type="scientific">Dendrolimus kikuchii</name>
    <dbReference type="NCBI Taxonomy" id="765133"/>
    <lineage>
        <taxon>Eukaryota</taxon>
        <taxon>Metazoa</taxon>
        <taxon>Ecdysozoa</taxon>
        <taxon>Arthropoda</taxon>
        <taxon>Hexapoda</taxon>
        <taxon>Insecta</taxon>
        <taxon>Pterygota</taxon>
        <taxon>Neoptera</taxon>
        <taxon>Endopterygota</taxon>
        <taxon>Lepidoptera</taxon>
        <taxon>Glossata</taxon>
        <taxon>Ditrysia</taxon>
        <taxon>Bombycoidea</taxon>
        <taxon>Lasiocampidae</taxon>
        <taxon>Dendrolimus</taxon>
    </lineage>
</organism>
<comment type="caution">
    <text evidence="1">The sequence shown here is derived from an EMBL/GenBank/DDBJ whole genome shotgun (WGS) entry which is preliminary data.</text>
</comment>
<reference evidence="1 2" key="1">
    <citation type="journal article" date="2021" name="Front. Genet.">
        <title>Chromosome-Level Genome Assembly Reveals Significant Gene Expansion in the Toll and IMD Signaling Pathways of Dendrolimus kikuchii.</title>
        <authorList>
            <person name="Zhou J."/>
            <person name="Wu P."/>
            <person name="Xiong Z."/>
            <person name="Liu N."/>
            <person name="Zhao N."/>
            <person name="Ji M."/>
            <person name="Qiu Y."/>
            <person name="Yang B."/>
        </authorList>
    </citation>
    <scope>NUCLEOTIDE SEQUENCE [LARGE SCALE GENOMIC DNA]</scope>
    <source>
        <strain evidence="1">Ann1</strain>
    </source>
</reference>
<proteinExistence type="predicted"/>
<accession>A0ACC1CGL6</accession>
<keyword evidence="2" id="KW-1185">Reference proteome</keyword>
<protein>
    <submittedName>
        <fullName evidence="1">Uncharacterized protein</fullName>
    </submittedName>
</protein>
<dbReference type="EMBL" id="CM034413">
    <property type="protein sequence ID" value="KAJ0170622.1"/>
    <property type="molecule type" value="Genomic_DNA"/>
</dbReference>
<evidence type="ECO:0000313" key="2">
    <source>
        <dbReference type="Proteomes" id="UP000824533"/>
    </source>
</evidence>